<dbReference type="OrthoDB" id="72638at2"/>
<evidence type="ECO:0000313" key="4">
    <source>
        <dbReference type="Proteomes" id="UP000040453"/>
    </source>
</evidence>
<dbReference type="Gene3D" id="1.10.260.40">
    <property type="entry name" value="lambda repressor-like DNA-binding domains"/>
    <property type="match status" value="1"/>
</dbReference>
<organism evidence="3 4">
    <name type="scientific">Oceanobacillus oncorhynchi</name>
    <dbReference type="NCBI Taxonomy" id="545501"/>
    <lineage>
        <taxon>Bacteria</taxon>
        <taxon>Bacillati</taxon>
        <taxon>Bacillota</taxon>
        <taxon>Bacilli</taxon>
        <taxon>Bacillales</taxon>
        <taxon>Bacillaceae</taxon>
        <taxon>Oceanobacillus</taxon>
    </lineage>
</organism>
<dbReference type="RefSeq" id="WP_042531031.1">
    <property type="nucleotide sequence ID" value="NZ_CDGG01000001.1"/>
</dbReference>
<dbReference type="InterPro" id="IPR010982">
    <property type="entry name" value="Lambda_DNA-bd_dom_sf"/>
</dbReference>
<dbReference type="Proteomes" id="UP000040453">
    <property type="component" value="Unassembled WGS sequence"/>
</dbReference>
<dbReference type="CDD" id="cd00093">
    <property type="entry name" value="HTH_XRE"/>
    <property type="match status" value="1"/>
</dbReference>
<dbReference type="SMART" id="SM00530">
    <property type="entry name" value="HTH_XRE"/>
    <property type="match status" value="1"/>
</dbReference>
<dbReference type="GO" id="GO:0005829">
    <property type="term" value="C:cytosol"/>
    <property type="evidence" value="ECO:0007669"/>
    <property type="project" value="TreeGrafter"/>
</dbReference>
<dbReference type="PANTHER" id="PTHR46797:SF1">
    <property type="entry name" value="METHYLPHOSPHONATE SYNTHASE"/>
    <property type="match status" value="1"/>
</dbReference>
<dbReference type="InterPro" id="IPR001387">
    <property type="entry name" value="Cro/C1-type_HTH"/>
</dbReference>
<dbReference type="InterPro" id="IPR050807">
    <property type="entry name" value="TransReg_Diox_bact_type"/>
</dbReference>
<dbReference type="GO" id="GO:0003700">
    <property type="term" value="F:DNA-binding transcription factor activity"/>
    <property type="evidence" value="ECO:0007669"/>
    <property type="project" value="TreeGrafter"/>
</dbReference>
<dbReference type="Pfam" id="PF01381">
    <property type="entry name" value="HTH_3"/>
    <property type="match status" value="1"/>
</dbReference>
<proteinExistence type="predicted"/>
<sequence>MNTGQRIIQLRSQRNWTQKELAKQVNMNVSVMNRIESGERPIKGEELTAIADTLKVTADYLLGRAEEAPSSVADHENELVQHIQKISPDAEAMLRDMAALTPEEMQDVYDYMLFKKSRRKD</sequence>
<dbReference type="PROSITE" id="PS50943">
    <property type="entry name" value="HTH_CROC1"/>
    <property type="match status" value="1"/>
</dbReference>
<evidence type="ECO:0000313" key="3">
    <source>
        <dbReference type="EMBL" id="CEI81710.1"/>
    </source>
</evidence>
<reference evidence="3 4" key="1">
    <citation type="submission" date="2014-11" db="EMBL/GenBank/DDBJ databases">
        <authorList>
            <person name="Urmite Genomes Urmite Genomes"/>
        </authorList>
    </citation>
    <scope>NUCLEOTIDE SEQUENCE [LARGE SCALE GENOMIC DNA]</scope>
    <source>
        <strain evidence="3 4">Oc5</strain>
    </source>
</reference>
<dbReference type="EMBL" id="CDGG01000001">
    <property type="protein sequence ID" value="CEI81710.1"/>
    <property type="molecule type" value="Genomic_DNA"/>
</dbReference>
<dbReference type="STRING" id="545501.BN997_01548"/>
<keyword evidence="4" id="KW-1185">Reference proteome</keyword>
<gene>
    <name evidence="3" type="ORF">BN997_01548</name>
</gene>
<evidence type="ECO:0000259" key="2">
    <source>
        <dbReference type="PROSITE" id="PS50943"/>
    </source>
</evidence>
<protein>
    <submittedName>
        <fullName evidence="3">Transcriptional repressor DicA</fullName>
    </submittedName>
</protein>
<dbReference type="AlphaFoldDB" id="A0A0A1M8Q6"/>
<dbReference type="GO" id="GO:0003677">
    <property type="term" value="F:DNA binding"/>
    <property type="evidence" value="ECO:0007669"/>
    <property type="project" value="UniProtKB-KW"/>
</dbReference>
<dbReference type="SUPFAM" id="SSF47413">
    <property type="entry name" value="lambda repressor-like DNA-binding domains"/>
    <property type="match status" value="1"/>
</dbReference>
<accession>A0A0A1M8Q6</accession>
<feature type="domain" description="HTH cro/C1-type" evidence="2">
    <location>
        <begin position="7"/>
        <end position="61"/>
    </location>
</feature>
<evidence type="ECO:0000256" key="1">
    <source>
        <dbReference type="ARBA" id="ARBA00023125"/>
    </source>
</evidence>
<keyword evidence="1" id="KW-0238">DNA-binding</keyword>
<dbReference type="PANTHER" id="PTHR46797">
    <property type="entry name" value="HTH-TYPE TRANSCRIPTIONAL REGULATOR"/>
    <property type="match status" value="1"/>
</dbReference>
<name>A0A0A1M8Q6_9BACI</name>